<evidence type="ECO:0000256" key="1">
    <source>
        <dbReference type="SAM" id="MobiDB-lite"/>
    </source>
</evidence>
<dbReference type="AlphaFoldDB" id="A0A3A9WJ89"/>
<dbReference type="Proteomes" id="UP000275024">
    <property type="component" value="Unassembled WGS sequence"/>
</dbReference>
<feature type="compositionally biased region" description="Basic residues" evidence="1">
    <location>
        <begin position="61"/>
        <end position="77"/>
    </location>
</feature>
<sequence length="86" mass="9547">MILIDRFWAFPIAISTASGLLPGLNAAFPALATARRRASVPPGGNPVEATDRPEHMAARPPGRRHYSRWLGSRHHQRSIREHTCGR</sequence>
<dbReference type="EMBL" id="RBDY01000012">
    <property type="protein sequence ID" value="RKN20748.1"/>
    <property type="molecule type" value="Genomic_DNA"/>
</dbReference>
<accession>A0A3A9WJ89</accession>
<feature type="region of interest" description="Disordered" evidence="1">
    <location>
        <begin position="36"/>
        <end position="86"/>
    </location>
</feature>
<name>A0A3A9WJ89_9ACTN</name>
<evidence type="ECO:0000313" key="4">
    <source>
        <dbReference type="Proteomes" id="UP000268652"/>
    </source>
</evidence>
<gene>
    <name evidence="3" type="ORF">D7318_17835</name>
    <name evidence="2" type="ORF">D7319_17085</name>
</gene>
<organism evidence="2 5">
    <name type="scientific">Streptomyces radicis</name>
    <dbReference type="NCBI Taxonomy" id="1750517"/>
    <lineage>
        <taxon>Bacteria</taxon>
        <taxon>Bacillati</taxon>
        <taxon>Actinomycetota</taxon>
        <taxon>Actinomycetes</taxon>
        <taxon>Kitasatosporales</taxon>
        <taxon>Streptomycetaceae</taxon>
        <taxon>Streptomyces</taxon>
    </lineage>
</organism>
<protein>
    <submittedName>
        <fullName evidence="2">Uncharacterized protein</fullName>
    </submittedName>
</protein>
<keyword evidence="4" id="KW-1185">Reference proteome</keyword>
<comment type="caution">
    <text evidence="2">The sequence shown here is derived from an EMBL/GenBank/DDBJ whole genome shotgun (WGS) entry which is preliminary data.</text>
</comment>
<evidence type="ECO:0000313" key="5">
    <source>
        <dbReference type="Proteomes" id="UP000275024"/>
    </source>
</evidence>
<dbReference type="EMBL" id="RBDX01000013">
    <property type="protein sequence ID" value="RKN07796.1"/>
    <property type="molecule type" value="Genomic_DNA"/>
</dbReference>
<proteinExistence type="predicted"/>
<dbReference type="Proteomes" id="UP000268652">
    <property type="component" value="Unassembled WGS sequence"/>
</dbReference>
<evidence type="ECO:0000313" key="2">
    <source>
        <dbReference type="EMBL" id="RKN07796.1"/>
    </source>
</evidence>
<reference evidence="4 5" key="1">
    <citation type="submission" date="2018-09" db="EMBL/GenBank/DDBJ databases">
        <title>Streptomyces sp. nov. DS1-2, an endophytic actinomycete isolated from roots of Dendrobium scabrilingue.</title>
        <authorList>
            <person name="Kuncharoen N."/>
            <person name="Kudo T."/>
            <person name="Ohkuma M."/>
            <person name="Yuki M."/>
            <person name="Tanasupawat S."/>
        </authorList>
    </citation>
    <scope>NUCLEOTIDE SEQUENCE [LARGE SCALE GENOMIC DNA]</scope>
    <source>
        <strain evidence="2 5">AZ1-7</strain>
        <strain evidence="3 4">DS1-2</strain>
    </source>
</reference>
<evidence type="ECO:0000313" key="3">
    <source>
        <dbReference type="EMBL" id="RKN20748.1"/>
    </source>
</evidence>